<evidence type="ECO:0000313" key="1">
    <source>
        <dbReference type="EMBL" id="TRB09573.1"/>
    </source>
</evidence>
<evidence type="ECO:0000313" key="2">
    <source>
        <dbReference type="Proteomes" id="UP000317023"/>
    </source>
</evidence>
<gene>
    <name evidence="1" type="ORF">EXN61_06900</name>
</gene>
<protein>
    <recommendedName>
        <fullName evidence="3">DUF4261 domain-containing protein</fullName>
    </recommendedName>
</protein>
<sequence>MASGDVQYFKATLYFDSEPGISEENLTAAWGAEGYECELVNDKGVFDGLRGATRVFVGTPEPVTARLAPAHYPAVARADVDWSSLFCVDAKAAYDDLRQATHQCEFGLFIIADEDNPEIAHNEIASTLLGIHQVAPILAVVLHYLDMIVGRANLDDYLNYANSHLDQPQQMAAMLAFGAFVTEEGEAITAWTTGLNRFGQTDILYEMKAGDATQALLTIFGLAHLVVSGRRRFAAGEAITSLDLLARLEPAELHGQPMLRVVRHGAE</sequence>
<dbReference type="RefSeq" id="WP_142855715.1">
    <property type="nucleotide sequence ID" value="NZ_SGOE01000001.1"/>
</dbReference>
<name>A0A546Y9A8_AGRTU</name>
<comment type="caution">
    <text evidence="1">The sequence shown here is derived from an EMBL/GenBank/DDBJ whole genome shotgun (WGS) entry which is preliminary data.</text>
</comment>
<reference evidence="1 2" key="1">
    <citation type="journal article" date="2019" name="Appl. Microbiol. Biotechnol.">
        <title>Differential efficiency of wild type rhizogenic strains for rol gene transformation of plants.</title>
        <authorList>
            <person name="Desmet S."/>
            <person name="De Keyser E."/>
            <person name="Van Vaerenbergh J."/>
            <person name="Baeyen S."/>
            <person name="Van Huylenbroeck J."/>
            <person name="Geelen D."/>
            <person name="Dhooghe E."/>
        </authorList>
    </citation>
    <scope>NUCLEOTIDE SEQUENCE [LARGE SCALE GENOMIC DNA]</scope>
    <source>
        <strain evidence="1 2">MAFF210266</strain>
    </source>
</reference>
<evidence type="ECO:0008006" key="3">
    <source>
        <dbReference type="Google" id="ProtNLM"/>
    </source>
</evidence>
<dbReference type="AlphaFoldDB" id="A0A546Y9A8"/>
<proteinExistence type="predicted"/>
<dbReference type="Proteomes" id="UP000317023">
    <property type="component" value="Unassembled WGS sequence"/>
</dbReference>
<accession>A0A546Y9A8</accession>
<dbReference type="EMBL" id="SGOE01000001">
    <property type="protein sequence ID" value="TRB09573.1"/>
    <property type="molecule type" value="Genomic_DNA"/>
</dbReference>
<organism evidence="1 2">
    <name type="scientific">Agrobacterium tumefaciens</name>
    <dbReference type="NCBI Taxonomy" id="358"/>
    <lineage>
        <taxon>Bacteria</taxon>
        <taxon>Pseudomonadati</taxon>
        <taxon>Pseudomonadota</taxon>
        <taxon>Alphaproteobacteria</taxon>
        <taxon>Hyphomicrobiales</taxon>
        <taxon>Rhizobiaceae</taxon>
        <taxon>Rhizobium/Agrobacterium group</taxon>
        <taxon>Agrobacterium</taxon>
        <taxon>Agrobacterium tumefaciens complex</taxon>
    </lineage>
</organism>